<reference evidence="5 6" key="1">
    <citation type="journal article" date="2012" name="J. Bacteriol.">
        <title>Genome Sequence of n-Alkane-Degrading Hydrocarboniphaga effusa Strain AP103T (ATCC BAA-332T).</title>
        <authorList>
            <person name="Chang H.K."/>
            <person name="Zylstra G.J."/>
            <person name="Chae J.C."/>
        </authorList>
    </citation>
    <scope>NUCLEOTIDE SEQUENCE [LARGE SCALE GENOMIC DNA]</scope>
    <source>
        <strain evidence="5 6">AP103</strain>
    </source>
</reference>
<evidence type="ECO:0000256" key="3">
    <source>
        <dbReference type="SAM" id="SignalP"/>
    </source>
</evidence>
<sequence length="109" mass="11119">MDVSTKLALAAFLAASFTAPAMADTYVNDQGQRVECHDEQVKTKDGHPVAAPLAGAVVGGVVGHQFGGGRGQDIATAAGAVGGAYAGKKYNDNKTDDNMSVRQVCRPVG</sequence>
<feature type="domain" description="Glycine zipper 2TM" evidence="4">
    <location>
        <begin position="53"/>
        <end position="89"/>
    </location>
</feature>
<comment type="subcellular location">
    <subcellularLocation>
        <location evidence="1">Membrane</location>
    </subcellularLocation>
</comment>
<feature type="signal peptide" evidence="3">
    <location>
        <begin position="1"/>
        <end position="23"/>
    </location>
</feature>
<keyword evidence="6" id="KW-1185">Reference proteome</keyword>
<evidence type="ECO:0000313" key="5">
    <source>
        <dbReference type="EMBL" id="EIT69000.1"/>
    </source>
</evidence>
<feature type="chain" id="PRO_5003714102" description="Glycine zipper 2TM domain-containing protein" evidence="3">
    <location>
        <begin position="24"/>
        <end position="109"/>
    </location>
</feature>
<dbReference type="AlphaFoldDB" id="I8T526"/>
<dbReference type="InterPro" id="IPR008816">
    <property type="entry name" value="Gly_zipper_2TM_dom"/>
</dbReference>
<accession>I8T526</accession>
<evidence type="ECO:0000256" key="1">
    <source>
        <dbReference type="ARBA" id="ARBA00004370"/>
    </source>
</evidence>
<dbReference type="GO" id="GO:0019867">
    <property type="term" value="C:outer membrane"/>
    <property type="evidence" value="ECO:0007669"/>
    <property type="project" value="InterPro"/>
</dbReference>
<keyword evidence="3" id="KW-0732">Signal</keyword>
<name>I8T526_9GAMM</name>
<evidence type="ECO:0000259" key="4">
    <source>
        <dbReference type="Pfam" id="PF05433"/>
    </source>
</evidence>
<dbReference type="RefSeq" id="WP_007185525.1">
    <property type="nucleotide sequence ID" value="NZ_AKGD01000002.1"/>
</dbReference>
<gene>
    <name evidence="5" type="ORF">WQQ_25820</name>
</gene>
<keyword evidence="2" id="KW-0472">Membrane</keyword>
<dbReference type="EMBL" id="AKGD01000002">
    <property type="protein sequence ID" value="EIT69000.1"/>
    <property type="molecule type" value="Genomic_DNA"/>
</dbReference>
<dbReference type="PANTHER" id="PTHR35603">
    <property type="match status" value="1"/>
</dbReference>
<organism evidence="5 6">
    <name type="scientific">Hydrocarboniphaga effusa AP103</name>
    <dbReference type="NCBI Taxonomy" id="1172194"/>
    <lineage>
        <taxon>Bacteria</taxon>
        <taxon>Pseudomonadati</taxon>
        <taxon>Pseudomonadota</taxon>
        <taxon>Gammaproteobacteria</taxon>
        <taxon>Nevskiales</taxon>
        <taxon>Nevskiaceae</taxon>
        <taxon>Hydrocarboniphaga</taxon>
    </lineage>
</organism>
<evidence type="ECO:0000313" key="6">
    <source>
        <dbReference type="Proteomes" id="UP000003704"/>
    </source>
</evidence>
<dbReference type="Proteomes" id="UP000003704">
    <property type="component" value="Unassembled WGS sequence"/>
</dbReference>
<dbReference type="Pfam" id="PF05433">
    <property type="entry name" value="Rick_17kDa_Anti"/>
    <property type="match status" value="1"/>
</dbReference>
<evidence type="ECO:0000256" key="2">
    <source>
        <dbReference type="ARBA" id="ARBA00023136"/>
    </source>
</evidence>
<dbReference type="STRING" id="1172194.WQQ_25820"/>
<dbReference type="PANTHER" id="PTHR35603:SF2">
    <property type="entry name" value="OUTER MEMBRANE LIPOPROTEIN"/>
    <property type="match status" value="1"/>
</dbReference>
<protein>
    <recommendedName>
        <fullName evidence="4">Glycine zipper 2TM domain-containing protein</fullName>
    </recommendedName>
</protein>
<proteinExistence type="predicted"/>
<dbReference type="InterPro" id="IPR051407">
    <property type="entry name" value="Bact_OM_lipoprot/Surf_antigen"/>
</dbReference>
<comment type="caution">
    <text evidence="5">The sequence shown here is derived from an EMBL/GenBank/DDBJ whole genome shotgun (WGS) entry which is preliminary data.</text>
</comment>